<proteinExistence type="predicted"/>
<dbReference type="AlphaFoldDB" id="A0A7K3TGI5"/>
<organism evidence="2 3">
    <name type="scientific">Bifidobacterium avesanii</name>
    <dbReference type="NCBI Taxonomy" id="1798157"/>
    <lineage>
        <taxon>Bacteria</taxon>
        <taxon>Bacillati</taxon>
        <taxon>Actinomycetota</taxon>
        <taxon>Actinomycetes</taxon>
        <taxon>Bifidobacteriales</taxon>
        <taxon>Bifidobacteriaceae</taxon>
        <taxon>Bifidobacterium</taxon>
    </lineage>
</organism>
<name>A0A7K3TGI5_9BIFI</name>
<keyword evidence="1" id="KW-0812">Transmembrane</keyword>
<sequence length="398" mass="43775">MQRRTATPLSASMIGAVIPIAILLIVMNQLFSPVTVAACLNSGTLILLLLGAYLRPKPISIAILCYSVVSTVVFAPAFNMSVVAACIAIGTLIQTGDGMIGRYAFIAELVFINVFYIYNNTASANRILFFNILYSCMLTVTYAVSVSMQWKDRAAQYDGMRHELAIRALHERHQHEQRAIAAKLHDATTGDLTYIILLAQQRHEGCASPAEKDAYAAIERRAESALRNIHEVIGVLNDAATPADQALASNGDHVDRMDSIMRYCRRRDGELAAIGFHGTTTIQGAMPRPRQSDDLAREMEAMLNEIYANIMRHCETSRRDYLITIHFGASAVRLTEINERSDETVGGTGGTGLGHLSEMVRRRHGTVNVIDDDHNWILQLSIPYDRQGTLASPAACPD</sequence>
<accession>A0A7K3TGI5</accession>
<evidence type="ECO:0000256" key="1">
    <source>
        <dbReference type="SAM" id="Phobius"/>
    </source>
</evidence>
<reference evidence="2 3" key="1">
    <citation type="submission" date="2019-10" db="EMBL/GenBank/DDBJ databases">
        <title>Bifidobacterium from non-human primates.</title>
        <authorList>
            <person name="Modesto M."/>
        </authorList>
    </citation>
    <scope>NUCLEOTIDE SEQUENCE [LARGE SCALE GENOMIC DNA]</scope>
    <source>
        <strain evidence="2 3">TREC</strain>
    </source>
</reference>
<comment type="caution">
    <text evidence="2">The sequence shown here is derived from an EMBL/GenBank/DDBJ whole genome shotgun (WGS) entry which is preliminary data.</text>
</comment>
<evidence type="ECO:0008006" key="4">
    <source>
        <dbReference type="Google" id="ProtNLM"/>
    </source>
</evidence>
<keyword evidence="1" id="KW-0472">Membrane</keyword>
<feature type="transmembrane region" description="Helical" evidence="1">
    <location>
        <begin position="100"/>
        <end position="118"/>
    </location>
</feature>
<dbReference type="RefSeq" id="WP_170284982.1">
    <property type="nucleotide sequence ID" value="NZ_WBSN01000003.1"/>
</dbReference>
<evidence type="ECO:0000313" key="3">
    <source>
        <dbReference type="Proteomes" id="UP000469763"/>
    </source>
</evidence>
<feature type="transmembrane region" description="Helical" evidence="1">
    <location>
        <begin position="34"/>
        <end position="54"/>
    </location>
</feature>
<feature type="transmembrane region" description="Helical" evidence="1">
    <location>
        <begin position="6"/>
        <end position="27"/>
    </location>
</feature>
<keyword evidence="1" id="KW-1133">Transmembrane helix</keyword>
<keyword evidence="3" id="KW-1185">Reference proteome</keyword>
<feature type="transmembrane region" description="Helical" evidence="1">
    <location>
        <begin position="124"/>
        <end position="144"/>
    </location>
</feature>
<feature type="transmembrane region" description="Helical" evidence="1">
    <location>
        <begin position="60"/>
        <end position="93"/>
    </location>
</feature>
<evidence type="ECO:0000313" key="2">
    <source>
        <dbReference type="EMBL" id="NEG77784.1"/>
    </source>
</evidence>
<dbReference type="EMBL" id="WHZY01000002">
    <property type="protein sequence ID" value="NEG77784.1"/>
    <property type="molecule type" value="Genomic_DNA"/>
</dbReference>
<protein>
    <recommendedName>
        <fullName evidence="4">Histidine kinase</fullName>
    </recommendedName>
</protein>
<gene>
    <name evidence="2" type="ORF">GFD22_02045</name>
</gene>
<dbReference type="Proteomes" id="UP000469763">
    <property type="component" value="Unassembled WGS sequence"/>
</dbReference>